<evidence type="ECO:0000313" key="3">
    <source>
        <dbReference type="EMBL" id="MBT8799170.1"/>
    </source>
</evidence>
<feature type="region of interest" description="Disordered" evidence="1">
    <location>
        <begin position="1"/>
        <end position="32"/>
    </location>
</feature>
<protein>
    <submittedName>
        <fullName evidence="3">Dioxygenase</fullName>
    </submittedName>
</protein>
<evidence type="ECO:0000256" key="2">
    <source>
        <dbReference type="SAM" id="Phobius"/>
    </source>
</evidence>
<accession>A0ABS5XX92</accession>
<organism evidence="3 4">
    <name type="scientific">Microbacterium flavum</name>
    <dbReference type="NCBI Taxonomy" id="415216"/>
    <lineage>
        <taxon>Bacteria</taxon>
        <taxon>Bacillati</taxon>
        <taxon>Actinomycetota</taxon>
        <taxon>Actinomycetes</taxon>
        <taxon>Micrococcales</taxon>
        <taxon>Microbacteriaceae</taxon>
        <taxon>Microbacterium</taxon>
    </lineage>
</organism>
<name>A0ABS5XX92_9MICO</name>
<keyword evidence="2" id="KW-0472">Membrane</keyword>
<keyword evidence="4" id="KW-1185">Reference proteome</keyword>
<keyword evidence="2" id="KW-1133">Transmembrane helix</keyword>
<feature type="transmembrane region" description="Helical" evidence="2">
    <location>
        <begin position="53"/>
        <end position="76"/>
    </location>
</feature>
<feature type="compositionally biased region" description="Low complexity" evidence="1">
    <location>
        <begin position="77"/>
        <end position="99"/>
    </location>
</feature>
<feature type="region of interest" description="Disordered" evidence="1">
    <location>
        <begin position="77"/>
        <end position="124"/>
    </location>
</feature>
<dbReference type="GO" id="GO:0051213">
    <property type="term" value="F:dioxygenase activity"/>
    <property type="evidence" value="ECO:0007669"/>
    <property type="project" value="UniProtKB-KW"/>
</dbReference>
<evidence type="ECO:0000313" key="4">
    <source>
        <dbReference type="Proteomes" id="UP000740605"/>
    </source>
</evidence>
<keyword evidence="3" id="KW-0560">Oxidoreductase</keyword>
<keyword evidence="2" id="KW-0812">Transmembrane</keyword>
<feature type="compositionally biased region" description="Basic and acidic residues" evidence="1">
    <location>
        <begin position="23"/>
        <end position="32"/>
    </location>
</feature>
<gene>
    <name evidence="3" type="ORF">J0P97_13975</name>
</gene>
<dbReference type="EMBL" id="JAFLHG010000015">
    <property type="protein sequence ID" value="MBT8799170.1"/>
    <property type="molecule type" value="Genomic_DNA"/>
</dbReference>
<feature type="compositionally biased region" description="Low complexity" evidence="1">
    <location>
        <begin position="107"/>
        <end position="124"/>
    </location>
</feature>
<sequence length="124" mass="12837">MPEARPTGKAREVPVATGAGKKQSREEKERARVYQARQEFHDGLIARRRRDNVIAGVAGGLLILAIVGAQVAYVTVGPGTPVPSPTATSTPTPEETLPGAPQPTEAPAPQESAPAATPEPTTAP</sequence>
<comment type="caution">
    <text evidence="3">The sequence shown here is derived from an EMBL/GenBank/DDBJ whole genome shotgun (WGS) entry which is preliminary data.</text>
</comment>
<keyword evidence="3" id="KW-0223">Dioxygenase</keyword>
<dbReference type="Proteomes" id="UP000740605">
    <property type="component" value="Unassembled WGS sequence"/>
</dbReference>
<evidence type="ECO:0000256" key="1">
    <source>
        <dbReference type="SAM" id="MobiDB-lite"/>
    </source>
</evidence>
<reference evidence="3 4" key="1">
    <citation type="submission" date="2021-03" db="EMBL/GenBank/DDBJ databases">
        <title>Microbacterium pauli sp. nov., isolated from microfiltered milk.</title>
        <authorList>
            <person name="Bellassi P."/>
            <person name="Fontana A."/>
            <person name="Callegari M.L."/>
            <person name="Lorenzo M."/>
            <person name="Cappa F."/>
        </authorList>
    </citation>
    <scope>NUCLEOTIDE SEQUENCE [LARGE SCALE GENOMIC DNA]</scope>
    <source>
        <strain evidence="3 4">DSM 18909</strain>
    </source>
</reference>
<proteinExistence type="predicted"/>